<dbReference type="Gene3D" id="2.60.34.10">
    <property type="entry name" value="Substrate Binding Domain Of DNAk, Chain A, domain 1"/>
    <property type="match status" value="1"/>
</dbReference>
<keyword evidence="3" id="KW-0175">Coiled coil</keyword>
<dbReference type="GO" id="GO:0140662">
    <property type="term" value="F:ATP-dependent protein folding chaperone"/>
    <property type="evidence" value="ECO:0007669"/>
    <property type="project" value="InterPro"/>
</dbReference>
<keyword evidence="2" id="KW-0067">ATP-binding</keyword>
<evidence type="ECO:0000256" key="2">
    <source>
        <dbReference type="ARBA" id="ARBA00022840"/>
    </source>
</evidence>
<reference evidence="4" key="1">
    <citation type="submission" date="2023-04" db="EMBL/GenBank/DDBJ databases">
        <title>Phytophthora lilii NBRC 32176.</title>
        <authorList>
            <person name="Ichikawa N."/>
            <person name="Sato H."/>
            <person name="Tonouchi N."/>
        </authorList>
    </citation>
    <scope>NUCLEOTIDE SEQUENCE</scope>
    <source>
        <strain evidence="4">NBRC 32176</strain>
    </source>
</reference>
<dbReference type="Pfam" id="PF00012">
    <property type="entry name" value="HSP70"/>
    <property type="match status" value="1"/>
</dbReference>
<evidence type="ECO:0000256" key="3">
    <source>
        <dbReference type="SAM" id="Coils"/>
    </source>
</evidence>
<gene>
    <name evidence="4" type="ORF">Plil01_001162700</name>
</gene>
<sequence length="253" mass="28022">MAKTARSEEVAVHGATVHAAMLTEELFSVQSLDEFMVLDAIPLSLGVQIDGTVTSIMIPRNTTFPTKKSRTFSTSQDNQTSMLIQLFEGENSNIEGNHVLGKVALDDVPPRARGVSEIEVTLDIDTNAVIRMSATEKSTGKIANLIVDNGRLPLADIERMSVGIRNMDARDNIHNESKAALKNYTNAIRSSAAKRIAELKRSIEEMQAIGNEATDTLHWLEINEAVRKEDIDVKRRRLEEAATTSEQRYSRTK</sequence>
<comment type="caution">
    <text evidence="4">The sequence shown here is derived from an EMBL/GenBank/DDBJ whole genome shotgun (WGS) entry which is preliminary data.</text>
</comment>
<evidence type="ECO:0000313" key="5">
    <source>
        <dbReference type="Proteomes" id="UP001165083"/>
    </source>
</evidence>
<protein>
    <submittedName>
        <fullName evidence="4">Unnamed protein product</fullName>
    </submittedName>
</protein>
<dbReference type="InterPro" id="IPR029048">
    <property type="entry name" value="HSP70_C_sf"/>
</dbReference>
<keyword evidence="1" id="KW-0547">Nucleotide-binding</keyword>
<evidence type="ECO:0000313" key="4">
    <source>
        <dbReference type="EMBL" id="GMF27732.1"/>
    </source>
</evidence>
<organism evidence="4 5">
    <name type="scientific">Phytophthora lilii</name>
    <dbReference type="NCBI Taxonomy" id="2077276"/>
    <lineage>
        <taxon>Eukaryota</taxon>
        <taxon>Sar</taxon>
        <taxon>Stramenopiles</taxon>
        <taxon>Oomycota</taxon>
        <taxon>Peronosporomycetes</taxon>
        <taxon>Peronosporales</taxon>
        <taxon>Peronosporaceae</taxon>
        <taxon>Phytophthora</taxon>
    </lineage>
</organism>
<dbReference type="GO" id="GO:0005524">
    <property type="term" value="F:ATP binding"/>
    <property type="evidence" value="ECO:0007669"/>
    <property type="project" value="UniProtKB-KW"/>
</dbReference>
<dbReference type="Proteomes" id="UP001165083">
    <property type="component" value="Unassembled WGS sequence"/>
</dbReference>
<dbReference type="OrthoDB" id="2401965at2759"/>
<proteinExistence type="predicted"/>
<keyword evidence="5" id="KW-1185">Reference proteome</keyword>
<dbReference type="InterPro" id="IPR013126">
    <property type="entry name" value="Hsp_70_fam"/>
</dbReference>
<accession>A0A9W6X242</accession>
<name>A0A9W6X242_9STRA</name>
<feature type="coiled-coil region" evidence="3">
    <location>
        <begin position="189"/>
        <end position="216"/>
    </location>
</feature>
<dbReference type="EMBL" id="BSXW01000674">
    <property type="protein sequence ID" value="GMF27732.1"/>
    <property type="molecule type" value="Genomic_DNA"/>
</dbReference>
<dbReference type="SUPFAM" id="SSF100920">
    <property type="entry name" value="Heat shock protein 70kD (HSP70), peptide-binding domain"/>
    <property type="match status" value="1"/>
</dbReference>
<dbReference type="PRINTS" id="PR00301">
    <property type="entry name" value="HEATSHOCK70"/>
</dbReference>
<dbReference type="Gene3D" id="1.20.1270.10">
    <property type="match status" value="1"/>
</dbReference>
<dbReference type="PANTHER" id="PTHR19375">
    <property type="entry name" value="HEAT SHOCK PROTEIN 70KDA"/>
    <property type="match status" value="1"/>
</dbReference>
<dbReference type="InterPro" id="IPR029047">
    <property type="entry name" value="HSP70_peptide-bd_sf"/>
</dbReference>
<evidence type="ECO:0000256" key="1">
    <source>
        <dbReference type="ARBA" id="ARBA00022741"/>
    </source>
</evidence>
<dbReference type="AlphaFoldDB" id="A0A9W6X242"/>